<sequence>MALVYHYRSVKVFRLASPTFLCICLIGCIIMYFEVRLRVVEVKRWMEIGKLAGRQEGQPGYVRGSE</sequence>
<comment type="caution">
    <text evidence="2">The sequence shown here is derived from an EMBL/GenBank/DDBJ whole genome shotgun (WGS) entry which is preliminary data.</text>
</comment>
<reference evidence="2 3" key="1">
    <citation type="submission" date="2019-05" db="EMBL/GenBank/DDBJ databases">
        <title>Another draft genome of Portunus trituberculatus and its Hox gene families provides insights of decapod evolution.</title>
        <authorList>
            <person name="Jeong J.-H."/>
            <person name="Song I."/>
            <person name="Kim S."/>
            <person name="Choi T."/>
            <person name="Kim D."/>
            <person name="Ryu S."/>
            <person name="Kim W."/>
        </authorList>
    </citation>
    <scope>NUCLEOTIDE SEQUENCE [LARGE SCALE GENOMIC DNA]</scope>
    <source>
        <tissue evidence="2">Muscle</tissue>
    </source>
</reference>
<dbReference type="Proteomes" id="UP000324222">
    <property type="component" value="Unassembled WGS sequence"/>
</dbReference>
<keyword evidence="2" id="KW-0675">Receptor</keyword>
<evidence type="ECO:0000256" key="1">
    <source>
        <dbReference type="SAM" id="Phobius"/>
    </source>
</evidence>
<evidence type="ECO:0000313" key="3">
    <source>
        <dbReference type="Proteomes" id="UP000324222"/>
    </source>
</evidence>
<name>A0A5B7H5L4_PORTR</name>
<accession>A0A5B7H5L4</accession>
<keyword evidence="3" id="KW-1185">Reference proteome</keyword>
<protein>
    <submittedName>
        <fullName evidence="2">Putative G-protein coupled receptor</fullName>
    </submittedName>
</protein>
<evidence type="ECO:0000313" key="2">
    <source>
        <dbReference type="EMBL" id="MPC64154.1"/>
    </source>
</evidence>
<keyword evidence="1" id="KW-0472">Membrane</keyword>
<dbReference type="AlphaFoldDB" id="A0A5B7H5L4"/>
<dbReference type="EMBL" id="VSRR010021706">
    <property type="protein sequence ID" value="MPC64154.1"/>
    <property type="molecule type" value="Genomic_DNA"/>
</dbReference>
<keyword evidence="1" id="KW-0812">Transmembrane</keyword>
<gene>
    <name evidence="2" type="ORF">E2C01_058266</name>
</gene>
<feature type="transmembrane region" description="Helical" evidence="1">
    <location>
        <begin position="12"/>
        <end position="33"/>
    </location>
</feature>
<organism evidence="2 3">
    <name type="scientific">Portunus trituberculatus</name>
    <name type="common">Swimming crab</name>
    <name type="synonym">Neptunus trituberculatus</name>
    <dbReference type="NCBI Taxonomy" id="210409"/>
    <lineage>
        <taxon>Eukaryota</taxon>
        <taxon>Metazoa</taxon>
        <taxon>Ecdysozoa</taxon>
        <taxon>Arthropoda</taxon>
        <taxon>Crustacea</taxon>
        <taxon>Multicrustacea</taxon>
        <taxon>Malacostraca</taxon>
        <taxon>Eumalacostraca</taxon>
        <taxon>Eucarida</taxon>
        <taxon>Decapoda</taxon>
        <taxon>Pleocyemata</taxon>
        <taxon>Brachyura</taxon>
        <taxon>Eubrachyura</taxon>
        <taxon>Portunoidea</taxon>
        <taxon>Portunidae</taxon>
        <taxon>Portuninae</taxon>
        <taxon>Portunus</taxon>
    </lineage>
</organism>
<keyword evidence="1" id="KW-1133">Transmembrane helix</keyword>
<proteinExistence type="predicted"/>